<name>A0A5B7EQM7_PORTR</name>
<gene>
    <name evidence="1" type="ORF">E2C01_029003</name>
</gene>
<dbReference type="Proteomes" id="UP000324222">
    <property type="component" value="Unassembled WGS sequence"/>
</dbReference>
<keyword evidence="2" id="KW-1185">Reference proteome</keyword>
<comment type="caution">
    <text evidence="1">The sequence shown here is derived from an EMBL/GenBank/DDBJ whole genome shotgun (WGS) entry which is preliminary data.</text>
</comment>
<sequence>MNTGNPSRSVEAPAGFGEAPLHVGLMVRLREDSRHVARMLGGVCVVLGVQKSGRARWTCWVLGQPQASPPGENTGLKC</sequence>
<dbReference type="EMBL" id="VSRR010003306">
    <property type="protein sequence ID" value="MPC35578.1"/>
    <property type="molecule type" value="Genomic_DNA"/>
</dbReference>
<reference evidence="1 2" key="1">
    <citation type="submission" date="2019-05" db="EMBL/GenBank/DDBJ databases">
        <title>Another draft genome of Portunus trituberculatus and its Hox gene families provides insights of decapod evolution.</title>
        <authorList>
            <person name="Jeong J.-H."/>
            <person name="Song I."/>
            <person name="Kim S."/>
            <person name="Choi T."/>
            <person name="Kim D."/>
            <person name="Ryu S."/>
            <person name="Kim W."/>
        </authorList>
    </citation>
    <scope>NUCLEOTIDE SEQUENCE [LARGE SCALE GENOMIC DNA]</scope>
    <source>
        <tissue evidence="1">Muscle</tissue>
    </source>
</reference>
<evidence type="ECO:0000313" key="1">
    <source>
        <dbReference type="EMBL" id="MPC35578.1"/>
    </source>
</evidence>
<protein>
    <submittedName>
        <fullName evidence="1">Uncharacterized protein</fullName>
    </submittedName>
</protein>
<dbReference type="AlphaFoldDB" id="A0A5B7EQM7"/>
<organism evidence="1 2">
    <name type="scientific">Portunus trituberculatus</name>
    <name type="common">Swimming crab</name>
    <name type="synonym">Neptunus trituberculatus</name>
    <dbReference type="NCBI Taxonomy" id="210409"/>
    <lineage>
        <taxon>Eukaryota</taxon>
        <taxon>Metazoa</taxon>
        <taxon>Ecdysozoa</taxon>
        <taxon>Arthropoda</taxon>
        <taxon>Crustacea</taxon>
        <taxon>Multicrustacea</taxon>
        <taxon>Malacostraca</taxon>
        <taxon>Eumalacostraca</taxon>
        <taxon>Eucarida</taxon>
        <taxon>Decapoda</taxon>
        <taxon>Pleocyemata</taxon>
        <taxon>Brachyura</taxon>
        <taxon>Eubrachyura</taxon>
        <taxon>Portunoidea</taxon>
        <taxon>Portunidae</taxon>
        <taxon>Portuninae</taxon>
        <taxon>Portunus</taxon>
    </lineage>
</organism>
<proteinExistence type="predicted"/>
<accession>A0A5B7EQM7</accession>
<evidence type="ECO:0000313" key="2">
    <source>
        <dbReference type="Proteomes" id="UP000324222"/>
    </source>
</evidence>